<evidence type="ECO:0008006" key="3">
    <source>
        <dbReference type="Google" id="ProtNLM"/>
    </source>
</evidence>
<comment type="caution">
    <text evidence="1">The sequence shown here is derived from an EMBL/GenBank/DDBJ whole genome shotgun (WGS) entry which is preliminary data.</text>
</comment>
<evidence type="ECO:0000313" key="1">
    <source>
        <dbReference type="EMBL" id="MCK9878524.1"/>
    </source>
</evidence>
<keyword evidence="2" id="KW-1185">Reference proteome</keyword>
<proteinExistence type="predicted"/>
<organism evidence="1 2">
    <name type="scientific">Frankia umida</name>
    <dbReference type="NCBI Taxonomy" id="573489"/>
    <lineage>
        <taxon>Bacteria</taxon>
        <taxon>Bacillati</taxon>
        <taxon>Actinomycetota</taxon>
        <taxon>Actinomycetes</taxon>
        <taxon>Frankiales</taxon>
        <taxon>Frankiaceae</taxon>
        <taxon>Frankia</taxon>
    </lineage>
</organism>
<protein>
    <recommendedName>
        <fullName evidence="3">Secreted protein</fullName>
    </recommendedName>
</protein>
<evidence type="ECO:0000313" key="2">
    <source>
        <dbReference type="Proteomes" id="UP001201873"/>
    </source>
</evidence>
<sequence>MLCLRDPFSTTLTALTAQALVAKVTPANNPVLLGLNLANGERCRLRDGGAWGAWGAPQNHPDYVGYYSCGPRDIVWARPNSSTGGIDRTTRNWTVLIGDVTGPLTTIGVTTAAFVTTAA</sequence>
<accession>A0ABT0K437</accession>
<dbReference type="Proteomes" id="UP001201873">
    <property type="component" value="Unassembled WGS sequence"/>
</dbReference>
<dbReference type="RefSeq" id="WP_248826616.1">
    <property type="nucleotide sequence ID" value="NZ_JALKFT010000036.1"/>
</dbReference>
<reference evidence="1 2" key="1">
    <citation type="submission" date="2022-04" db="EMBL/GenBank/DDBJ databases">
        <title>Genome diversity in the genus Frankia.</title>
        <authorList>
            <person name="Carlos-Shanley C."/>
            <person name="Hahn D."/>
        </authorList>
    </citation>
    <scope>NUCLEOTIDE SEQUENCE [LARGE SCALE GENOMIC DNA]</scope>
    <source>
        <strain evidence="1 2">Ag45/Mut15</strain>
    </source>
</reference>
<dbReference type="EMBL" id="JALKFT010000036">
    <property type="protein sequence ID" value="MCK9878524.1"/>
    <property type="molecule type" value="Genomic_DNA"/>
</dbReference>
<gene>
    <name evidence="1" type="ORF">MXD59_22625</name>
</gene>
<name>A0ABT0K437_9ACTN</name>